<dbReference type="Pfam" id="PF00440">
    <property type="entry name" value="TetR_N"/>
    <property type="match status" value="1"/>
</dbReference>
<dbReference type="Gene3D" id="1.10.10.60">
    <property type="entry name" value="Homeodomain-like"/>
    <property type="match status" value="1"/>
</dbReference>
<name>A0A1Y3ZTN4_9BACT</name>
<gene>
    <name evidence="7" type="ORF">DWW24_18015</name>
    <name evidence="6" type="ORF">DWW57_00015</name>
    <name evidence="8" type="ORF">DXA53_04240</name>
    <name evidence="4" type="ORF">L0P03_17565</name>
    <name evidence="5" type="ORF">PN645_01115</name>
</gene>
<evidence type="ECO:0000313" key="8">
    <source>
        <dbReference type="EMBL" id="RGY09059.1"/>
    </source>
</evidence>
<dbReference type="Gene3D" id="1.10.357.10">
    <property type="entry name" value="Tetracycline Repressor, domain 2"/>
    <property type="match status" value="1"/>
</dbReference>
<dbReference type="Proteomes" id="UP000284243">
    <property type="component" value="Unassembled WGS sequence"/>
</dbReference>
<accession>A0A1Y3ZTN4</accession>
<dbReference type="Proteomes" id="UP000283426">
    <property type="component" value="Unassembled WGS sequence"/>
</dbReference>
<dbReference type="Proteomes" id="UP000284434">
    <property type="component" value="Unassembled WGS sequence"/>
</dbReference>
<dbReference type="SUPFAM" id="SSF48498">
    <property type="entry name" value="Tetracyclin repressor-like, C-terminal domain"/>
    <property type="match status" value="1"/>
</dbReference>
<dbReference type="Proteomes" id="UP001212263">
    <property type="component" value="Unassembled WGS sequence"/>
</dbReference>
<dbReference type="EMBL" id="JAKNDN010000040">
    <property type="protein sequence ID" value="MCG4961632.1"/>
    <property type="molecule type" value="Genomic_DNA"/>
</dbReference>
<feature type="domain" description="HTH tetR-type" evidence="3">
    <location>
        <begin position="6"/>
        <end position="66"/>
    </location>
</feature>
<dbReference type="EMBL" id="QRYW01000048">
    <property type="protein sequence ID" value="RGV19592.1"/>
    <property type="molecule type" value="Genomic_DNA"/>
</dbReference>
<evidence type="ECO:0000313" key="11">
    <source>
        <dbReference type="Proteomes" id="UP000284434"/>
    </source>
</evidence>
<dbReference type="InterPro" id="IPR050624">
    <property type="entry name" value="HTH-type_Tx_Regulator"/>
</dbReference>
<keyword evidence="1 2" id="KW-0238">DNA-binding</keyword>
<dbReference type="InterPro" id="IPR036271">
    <property type="entry name" value="Tet_transcr_reg_TetR-rel_C_sf"/>
</dbReference>
<evidence type="ECO:0000259" key="3">
    <source>
        <dbReference type="PROSITE" id="PS50977"/>
    </source>
</evidence>
<dbReference type="Proteomes" id="UP001199750">
    <property type="component" value="Unassembled WGS sequence"/>
</dbReference>
<dbReference type="RefSeq" id="WP_013611187.1">
    <property type="nucleotide sequence ID" value="NZ_BAABYK010000001.1"/>
</dbReference>
<dbReference type="EMBL" id="QSCO01000004">
    <property type="protein sequence ID" value="RGY09059.1"/>
    <property type="molecule type" value="Genomic_DNA"/>
</dbReference>
<dbReference type="EMBL" id="QRYC01000001">
    <property type="protein sequence ID" value="RGU58826.1"/>
    <property type="molecule type" value="Genomic_DNA"/>
</dbReference>
<dbReference type="PANTHER" id="PTHR43479:SF11">
    <property type="entry name" value="ACREF_ENVCD OPERON REPRESSOR-RELATED"/>
    <property type="match status" value="1"/>
</dbReference>
<proteinExistence type="predicted"/>
<evidence type="ECO:0000313" key="10">
    <source>
        <dbReference type="Proteomes" id="UP000284243"/>
    </source>
</evidence>
<dbReference type="EMBL" id="JAQMRD010000001">
    <property type="protein sequence ID" value="MDB9221602.1"/>
    <property type="molecule type" value="Genomic_DNA"/>
</dbReference>
<reference evidence="9 10" key="1">
    <citation type="submission" date="2018-08" db="EMBL/GenBank/DDBJ databases">
        <title>A genome reference for cultivated species of the human gut microbiota.</title>
        <authorList>
            <person name="Zou Y."/>
            <person name="Xue W."/>
            <person name="Luo G."/>
        </authorList>
    </citation>
    <scope>NUCLEOTIDE SEQUENCE [LARGE SCALE GENOMIC DNA]</scope>
    <source>
        <strain evidence="7 9">AF14-6AC</strain>
        <strain evidence="6 10">AF16-14</strain>
        <strain evidence="8 11">OF03-11</strain>
    </source>
</reference>
<dbReference type="OMA" id="KSSIYHY"/>
<reference evidence="4" key="2">
    <citation type="submission" date="2022-01" db="EMBL/GenBank/DDBJ databases">
        <title>Collection of gut derived symbiotic bacterial strains cultured from healthy donors.</title>
        <authorList>
            <person name="Lin H."/>
            <person name="Kohout C."/>
            <person name="Waligurski E."/>
            <person name="Pamer E.G."/>
        </authorList>
    </citation>
    <scope>NUCLEOTIDE SEQUENCE</scope>
    <source>
        <strain evidence="4">DFI.1.149</strain>
    </source>
</reference>
<reference evidence="5" key="3">
    <citation type="submission" date="2023-01" db="EMBL/GenBank/DDBJ databases">
        <title>Human gut microbiome strain richness.</title>
        <authorList>
            <person name="Chen-Liaw A."/>
        </authorList>
    </citation>
    <scope>NUCLEOTIDE SEQUENCE</scope>
    <source>
        <strain evidence="5">RTP21484st1_B7_RTP21484_190118</strain>
    </source>
</reference>
<dbReference type="GO" id="GO:0003677">
    <property type="term" value="F:DNA binding"/>
    <property type="evidence" value="ECO:0007669"/>
    <property type="project" value="UniProtKB-UniRule"/>
</dbReference>
<dbReference type="InterPro" id="IPR001647">
    <property type="entry name" value="HTH_TetR"/>
</dbReference>
<evidence type="ECO:0000256" key="2">
    <source>
        <dbReference type="PROSITE-ProRule" id="PRU00335"/>
    </source>
</evidence>
<evidence type="ECO:0000313" key="5">
    <source>
        <dbReference type="EMBL" id="MDB9221602.1"/>
    </source>
</evidence>
<dbReference type="PROSITE" id="PS50977">
    <property type="entry name" value="HTH_TETR_2"/>
    <property type="match status" value="1"/>
</dbReference>
<dbReference type="AlphaFoldDB" id="A0A1Y3ZTN4"/>
<evidence type="ECO:0000313" key="4">
    <source>
        <dbReference type="EMBL" id="MCG4961632.1"/>
    </source>
</evidence>
<dbReference type="SUPFAM" id="SSF46689">
    <property type="entry name" value="Homeodomain-like"/>
    <property type="match status" value="1"/>
</dbReference>
<comment type="caution">
    <text evidence="7">The sequence shown here is derived from an EMBL/GenBank/DDBJ whole genome shotgun (WGS) entry which is preliminary data.</text>
</comment>
<evidence type="ECO:0000313" key="6">
    <source>
        <dbReference type="EMBL" id="RGU58826.1"/>
    </source>
</evidence>
<dbReference type="PANTHER" id="PTHR43479">
    <property type="entry name" value="ACREF/ENVCD OPERON REPRESSOR-RELATED"/>
    <property type="match status" value="1"/>
</dbReference>
<feature type="DNA-binding region" description="H-T-H motif" evidence="2">
    <location>
        <begin position="29"/>
        <end position="48"/>
    </location>
</feature>
<dbReference type="PRINTS" id="PR00455">
    <property type="entry name" value="HTHTETR"/>
</dbReference>
<evidence type="ECO:0000313" key="9">
    <source>
        <dbReference type="Proteomes" id="UP000283426"/>
    </source>
</evidence>
<sequence>MRTKLSKTKNKIIHVAKSLFSEMSVYKATMNDIAQAANMSRRTLYMHFKSKEEIYHYVVEDHVKDINEKLQKAADSALPPDRKLKLYILARFNVIDNLVRQNKYIRYDFIFNNLRVEQLRKGIDMKERQLLTRILQNGKEQGLFNINNPSSFAKTLLIMFKSLEQPFIIIGHRKRNYQSLREYVDLLFNGILNKG</sequence>
<evidence type="ECO:0000256" key="1">
    <source>
        <dbReference type="ARBA" id="ARBA00023125"/>
    </source>
</evidence>
<evidence type="ECO:0000313" key="7">
    <source>
        <dbReference type="EMBL" id="RGV19592.1"/>
    </source>
</evidence>
<dbReference type="InterPro" id="IPR009057">
    <property type="entry name" value="Homeodomain-like_sf"/>
</dbReference>
<organism evidence="7 9">
    <name type="scientific">Odoribacter splanchnicus</name>
    <dbReference type="NCBI Taxonomy" id="28118"/>
    <lineage>
        <taxon>Bacteria</taxon>
        <taxon>Pseudomonadati</taxon>
        <taxon>Bacteroidota</taxon>
        <taxon>Bacteroidia</taxon>
        <taxon>Bacteroidales</taxon>
        <taxon>Odoribacteraceae</taxon>
        <taxon>Odoribacter</taxon>
    </lineage>
</organism>
<dbReference type="GeneID" id="61274132"/>
<protein>
    <submittedName>
        <fullName evidence="7">TetR/AcrR family transcriptional regulator</fullName>
    </submittedName>
</protein>